<evidence type="ECO:0000313" key="1">
    <source>
        <dbReference type="EMBL" id="MPM80978.1"/>
    </source>
</evidence>
<name>A0A645CVV1_9ZZZZ</name>
<comment type="caution">
    <text evidence="1">The sequence shown here is derived from an EMBL/GenBank/DDBJ whole genome shotgun (WGS) entry which is preliminary data.</text>
</comment>
<sequence length="56" mass="5910">MYLQNGYAAIDIGKIDIHLPVEAAGTQQGGIQYILTVGGSHHDDPLVGGKAIHLNQ</sequence>
<proteinExistence type="predicted"/>
<reference evidence="1" key="1">
    <citation type="submission" date="2019-08" db="EMBL/GenBank/DDBJ databases">
        <authorList>
            <person name="Kucharzyk K."/>
            <person name="Murdoch R.W."/>
            <person name="Higgins S."/>
            <person name="Loffler F."/>
        </authorList>
    </citation>
    <scope>NUCLEOTIDE SEQUENCE</scope>
</reference>
<gene>
    <name evidence="1" type="ORF">SDC9_128029</name>
</gene>
<accession>A0A645CVV1</accession>
<organism evidence="1">
    <name type="scientific">bioreactor metagenome</name>
    <dbReference type="NCBI Taxonomy" id="1076179"/>
    <lineage>
        <taxon>unclassified sequences</taxon>
        <taxon>metagenomes</taxon>
        <taxon>ecological metagenomes</taxon>
    </lineage>
</organism>
<dbReference type="EMBL" id="VSSQ01030443">
    <property type="protein sequence ID" value="MPM80978.1"/>
    <property type="molecule type" value="Genomic_DNA"/>
</dbReference>
<protein>
    <submittedName>
        <fullName evidence="1">Uncharacterized protein</fullName>
    </submittedName>
</protein>
<dbReference type="AlphaFoldDB" id="A0A645CVV1"/>